<keyword evidence="6 7" id="KW-0472">Membrane</keyword>
<reference evidence="9 10" key="1">
    <citation type="submission" date="2016-10" db="EMBL/GenBank/DDBJ databases">
        <authorList>
            <person name="de Groot N.N."/>
        </authorList>
    </citation>
    <scope>NUCLEOTIDE SEQUENCE [LARGE SCALE GENOMIC DNA]</scope>
    <source>
        <strain evidence="9 10">DSM 5885</strain>
    </source>
</reference>
<evidence type="ECO:0000256" key="7">
    <source>
        <dbReference type="HAMAP-Rule" id="MF_01207"/>
    </source>
</evidence>
<proteinExistence type="inferred from homology"/>
<feature type="transmembrane region" description="Helical" evidence="7">
    <location>
        <begin position="117"/>
        <end position="136"/>
    </location>
</feature>
<keyword evidence="7" id="KW-0249">Electron transport</keyword>
<keyword evidence="7" id="KW-0479">Metal-binding</keyword>
<keyword evidence="5 7" id="KW-0408">Iron</keyword>
<comment type="function">
    <text evidence="7">Part of the MsrPQ system that repairs oxidized periplasmic proteins containing methionine sulfoxide residues (Met-O), using respiratory chain electrons. Thus protects these proteins from oxidative-stress damage caused by reactive species of oxygen and chlorine generated by the host defense mechanisms. MsrPQ is essential for the maintenance of envelope integrity under bleach stress, rescuing a wide series of structurally unrelated periplasmic proteins from methionine oxidation. MsrQ provides electrons for reduction to the reductase catalytic subunit MsrP, using the quinone pool of the respiratory chain.</text>
</comment>
<protein>
    <recommendedName>
        <fullName evidence="7">Protein-methionine-sulfoxide reductase heme-binding subunit MsrQ</fullName>
    </recommendedName>
    <alternativeName>
        <fullName evidence="7">Flavocytochrome MsrQ</fullName>
    </alternativeName>
</protein>
<dbReference type="GO" id="GO:0005886">
    <property type="term" value="C:plasma membrane"/>
    <property type="evidence" value="ECO:0007669"/>
    <property type="project" value="UniProtKB-SubCell"/>
</dbReference>
<dbReference type="HAMAP" id="MF_01207">
    <property type="entry name" value="MsrQ"/>
    <property type="match status" value="1"/>
</dbReference>
<sequence>MPRFAPFDALRLGVFCASLLPLARLVWLGAHDALTANPLEFVTRSTGTWALVFLCLTLSITPLRRLSGEPRWLKLRRMLGLYCFFYAVLHAALWVWIDRGLDPASMWQDVLKRPFITAGALAFVMLIPLAATSTHAMMRLLGRRWAQLHRLVYAIAIAAILHYVWHKAGKNDFGTVSIYAGVVATLLGVRVWWAIADRRRR</sequence>
<comment type="cofactor">
    <cofactor evidence="7">
        <name>heme b</name>
        <dbReference type="ChEBI" id="CHEBI:60344"/>
    </cofactor>
    <text evidence="7">Binds 1 heme b (iron(II)-protoporphyrin IX) group per subunit.</text>
</comment>
<dbReference type="GO" id="GO:0009055">
    <property type="term" value="F:electron transfer activity"/>
    <property type="evidence" value="ECO:0007669"/>
    <property type="project" value="UniProtKB-UniRule"/>
</dbReference>
<dbReference type="GO" id="GO:0030091">
    <property type="term" value="P:protein repair"/>
    <property type="evidence" value="ECO:0007669"/>
    <property type="project" value="UniProtKB-UniRule"/>
</dbReference>
<dbReference type="PANTHER" id="PTHR36964:SF1">
    <property type="entry name" value="PROTEIN-METHIONINE-SULFOXIDE REDUCTASE HEME-BINDING SUBUNIT MSRQ"/>
    <property type="match status" value="1"/>
</dbReference>
<dbReference type="RefSeq" id="WP_091940544.1">
    <property type="nucleotide sequence ID" value="NZ_FNCY01000029.1"/>
</dbReference>
<evidence type="ECO:0000256" key="5">
    <source>
        <dbReference type="ARBA" id="ARBA00023004"/>
    </source>
</evidence>
<dbReference type="GO" id="GO:0016679">
    <property type="term" value="F:oxidoreductase activity, acting on diphenols and related substances as donors"/>
    <property type="evidence" value="ECO:0007669"/>
    <property type="project" value="TreeGrafter"/>
</dbReference>
<dbReference type="Pfam" id="PF01794">
    <property type="entry name" value="Ferric_reduct"/>
    <property type="match status" value="1"/>
</dbReference>
<keyword evidence="7" id="KW-1003">Cell membrane</keyword>
<dbReference type="GO" id="GO:0020037">
    <property type="term" value="F:heme binding"/>
    <property type="evidence" value="ECO:0007669"/>
    <property type="project" value="UniProtKB-UniRule"/>
</dbReference>
<comment type="subunit">
    <text evidence="7">Heterodimer of a catalytic subunit (MsrP) and a heme-binding subunit (MsrQ).</text>
</comment>
<evidence type="ECO:0000256" key="6">
    <source>
        <dbReference type="ARBA" id="ARBA00023136"/>
    </source>
</evidence>
<dbReference type="InterPro" id="IPR022837">
    <property type="entry name" value="MsrQ-like"/>
</dbReference>
<dbReference type="STRING" id="83767.SAMN05660652_04024"/>
<keyword evidence="7" id="KW-0349">Heme</keyword>
<dbReference type="AlphaFoldDB" id="A0A1G8NC72"/>
<comment type="similarity">
    <text evidence="7">Belongs to the MsrQ family.</text>
</comment>
<feature type="transmembrane region" description="Helical" evidence="7">
    <location>
        <begin position="49"/>
        <end position="67"/>
    </location>
</feature>
<evidence type="ECO:0000259" key="8">
    <source>
        <dbReference type="Pfam" id="PF01794"/>
    </source>
</evidence>
<accession>A0A1G8NC72</accession>
<evidence type="ECO:0000256" key="1">
    <source>
        <dbReference type="ARBA" id="ARBA00004141"/>
    </source>
</evidence>
<dbReference type="Proteomes" id="UP000198607">
    <property type="component" value="Unassembled WGS sequence"/>
</dbReference>
<evidence type="ECO:0000256" key="3">
    <source>
        <dbReference type="ARBA" id="ARBA00022692"/>
    </source>
</evidence>
<dbReference type="OrthoDB" id="9788328at2"/>
<keyword evidence="2 7" id="KW-0813">Transport</keyword>
<dbReference type="EMBL" id="FNCY01000029">
    <property type="protein sequence ID" value="SDI77772.1"/>
    <property type="molecule type" value="Genomic_DNA"/>
</dbReference>
<comment type="subcellular location">
    <subcellularLocation>
        <location evidence="7">Cell membrane</location>
        <topology evidence="7">Multi-pass membrane protein</topology>
    </subcellularLocation>
    <subcellularLocation>
        <location evidence="1">Membrane</location>
        <topology evidence="1">Multi-pass membrane protein</topology>
    </subcellularLocation>
</comment>
<evidence type="ECO:0000313" key="9">
    <source>
        <dbReference type="EMBL" id="SDI77772.1"/>
    </source>
</evidence>
<comment type="cofactor">
    <cofactor evidence="7">
        <name>FMN</name>
        <dbReference type="ChEBI" id="CHEBI:58210"/>
    </cofactor>
    <text evidence="7">Binds 1 FMN per subunit.</text>
</comment>
<gene>
    <name evidence="7" type="primary">msrQ</name>
    <name evidence="9" type="ORF">SAMN05660652_04024</name>
</gene>
<name>A0A1G8NC72_9RHOO</name>
<evidence type="ECO:0000313" key="10">
    <source>
        <dbReference type="Proteomes" id="UP000198607"/>
    </source>
</evidence>
<dbReference type="GO" id="GO:0010181">
    <property type="term" value="F:FMN binding"/>
    <property type="evidence" value="ECO:0007669"/>
    <property type="project" value="UniProtKB-UniRule"/>
</dbReference>
<organism evidence="9 10">
    <name type="scientific">Propionivibrio dicarboxylicus</name>
    <dbReference type="NCBI Taxonomy" id="83767"/>
    <lineage>
        <taxon>Bacteria</taxon>
        <taxon>Pseudomonadati</taxon>
        <taxon>Pseudomonadota</taxon>
        <taxon>Betaproteobacteria</taxon>
        <taxon>Rhodocyclales</taxon>
        <taxon>Rhodocyclaceae</taxon>
        <taxon>Propionivibrio</taxon>
    </lineage>
</organism>
<evidence type="ECO:0000256" key="2">
    <source>
        <dbReference type="ARBA" id="ARBA00022448"/>
    </source>
</evidence>
<feature type="transmembrane region" description="Helical" evidence="7">
    <location>
        <begin position="148"/>
        <end position="165"/>
    </location>
</feature>
<feature type="transmembrane region" description="Helical" evidence="7">
    <location>
        <begin position="177"/>
        <end position="195"/>
    </location>
</feature>
<feature type="transmembrane region" description="Helical" evidence="7">
    <location>
        <begin position="12"/>
        <end position="29"/>
    </location>
</feature>
<keyword evidence="7" id="KW-0288">FMN</keyword>
<keyword evidence="7" id="KW-0285">Flavoprotein</keyword>
<feature type="domain" description="Ferric oxidoreductase" evidence="8">
    <location>
        <begin position="46"/>
        <end position="159"/>
    </location>
</feature>
<keyword evidence="3 7" id="KW-0812">Transmembrane</keyword>
<dbReference type="InterPro" id="IPR013130">
    <property type="entry name" value="Fe3_Rdtase_TM_dom"/>
</dbReference>
<dbReference type="GO" id="GO:0046872">
    <property type="term" value="F:metal ion binding"/>
    <property type="evidence" value="ECO:0007669"/>
    <property type="project" value="UniProtKB-KW"/>
</dbReference>
<feature type="transmembrane region" description="Helical" evidence="7">
    <location>
        <begin position="79"/>
        <end position="97"/>
    </location>
</feature>
<keyword evidence="4 7" id="KW-1133">Transmembrane helix</keyword>
<keyword evidence="10" id="KW-1185">Reference proteome</keyword>
<dbReference type="PANTHER" id="PTHR36964">
    <property type="entry name" value="PROTEIN-METHIONINE-SULFOXIDE REDUCTASE HEME-BINDING SUBUNIT MSRQ"/>
    <property type="match status" value="1"/>
</dbReference>
<evidence type="ECO:0000256" key="4">
    <source>
        <dbReference type="ARBA" id="ARBA00022989"/>
    </source>
</evidence>